<reference evidence="1 2" key="1">
    <citation type="submission" date="2019-08" db="EMBL/GenBank/DDBJ databases">
        <title>Genomes of Antarctic Bizionia species.</title>
        <authorList>
            <person name="Bowman J.P."/>
        </authorList>
    </citation>
    <scope>NUCLEOTIDE SEQUENCE [LARGE SCALE GENOMIC DNA]</scope>
    <source>
        <strain evidence="1 2">APA-1</strain>
    </source>
</reference>
<dbReference type="AlphaFoldDB" id="A0A5D0QWA9"/>
<evidence type="ECO:0000313" key="2">
    <source>
        <dbReference type="Proteomes" id="UP000324358"/>
    </source>
</evidence>
<evidence type="ECO:0008006" key="3">
    <source>
        <dbReference type="Google" id="ProtNLM"/>
    </source>
</evidence>
<name>A0A5D0QWA9_9FLAO</name>
<dbReference type="OrthoDB" id="1466733at2"/>
<protein>
    <recommendedName>
        <fullName evidence="3">Right-handed parallel beta-helix repeat-containing protein</fullName>
    </recommendedName>
</protein>
<organism evidence="1 2">
    <name type="scientific">Bizionia algoritergicola</name>
    <dbReference type="NCBI Taxonomy" id="291187"/>
    <lineage>
        <taxon>Bacteria</taxon>
        <taxon>Pseudomonadati</taxon>
        <taxon>Bacteroidota</taxon>
        <taxon>Flavobacteriia</taxon>
        <taxon>Flavobacteriales</taxon>
        <taxon>Flavobacteriaceae</taxon>
        <taxon>Bizionia</taxon>
    </lineage>
</organism>
<proteinExistence type="predicted"/>
<accession>A0A5D0QWA9</accession>
<sequence length="401" mass="44111">MFLLAIGFAITSCSSDDSIDPVPQSIIPPTLLDCDFFSAGGDIHLENVPGAPVDYIISCDPKITSNFSIDEGVVIAFEKNAGLQFIDDANYKIEMNGTSSNPIILTGTEKNKGHWRGLLMTSDNPSNIMSHVTVEYAGQIRPGGWNYKGAVIGAWGGVMNLNNVTIQDCQEIGLHWEARAGNLLIANSTFTRNDVPIVTNPNHINSIDESSTYTGNVNDYIRLEHTDVNKDITFHNIDVPFFSNGFKPSNSAKRRFTFAPGVTLIMDAGSEIRFNNAFSYQHETIMVGTADDRITIKGKEAVAGYWKGLIVESNSPLNEIGFLDISNAGQTTGDPNGAIKMGYSSYLNIHDVNFINCYEFAMSLDYRLTLFHLEFNNLVLDNTPKLFSDRHGAEVIDPFNP</sequence>
<dbReference type="EMBL" id="VSKL01000004">
    <property type="protein sequence ID" value="TYB72474.1"/>
    <property type="molecule type" value="Genomic_DNA"/>
</dbReference>
<dbReference type="SUPFAM" id="SSF51126">
    <property type="entry name" value="Pectin lyase-like"/>
    <property type="match status" value="1"/>
</dbReference>
<evidence type="ECO:0000313" key="1">
    <source>
        <dbReference type="EMBL" id="TYB72474.1"/>
    </source>
</evidence>
<gene>
    <name evidence="1" type="ORF">ES675_10720</name>
</gene>
<dbReference type="Proteomes" id="UP000324358">
    <property type="component" value="Unassembled WGS sequence"/>
</dbReference>
<comment type="caution">
    <text evidence="1">The sequence shown here is derived from an EMBL/GenBank/DDBJ whole genome shotgun (WGS) entry which is preliminary data.</text>
</comment>
<keyword evidence="2" id="KW-1185">Reference proteome</keyword>
<dbReference type="InterPro" id="IPR011050">
    <property type="entry name" value="Pectin_lyase_fold/virulence"/>
</dbReference>